<protein>
    <submittedName>
        <fullName evidence="2">Zn-dependent peptidase ImmA (M78 family)</fullName>
    </submittedName>
</protein>
<dbReference type="InterPro" id="IPR052345">
    <property type="entry name" value="Rad_response_metalloprotease"/>
</dbReference>
<feature type="domain" description="IrrE N-terminal-like" evidence="1">
    <location>
        <begin position="201"/>
        <end position="294"/>
    </location>
</feature>
<dbReference type="Gene3D" id="1.10.10.2910">
    <property type="match status" value="1"/>
</dbReference>
<evidence type="ECO:0000313" key="3">
    <source>
        <dbReference type="Proteomes" id="UP001244640"/>
    </source>
</evidence>
<dbReference type="Proteomes" id="UP001244640">
    <property type="component" value="Unassembled WGS sequence"/>
</dbReference>
<dbReference type="RefSeq" id="WP_307185463.1">
    <property type="nucleotide sequence ID" value="NZ_JAUTBA010000001.1"/>
</dbReference>
<keyword evidence="3" id="KW-1185">Reference proteome</keyword>
<dbReference type="Pfam" id="PF06114">
    <property type="entry name" value="Peptidase_M78"/>
    <property type="match status" value="1"/>
</dbReference>
<dbReference type="InterPro" id="IPR010359">
    <property type="entry name" value="IrrE_HExxH"/>
</dbReference>
<name>A0ABU0U3Y6_9SPHI</name>
<comment type="caution">
    <text evidence="2">The sequence shown here is derived from an EMBL/GenBank/DDBJ whole genome shotgun (WGS) entry which is preliminary data.</text>
</comment>
<sequence length="381" mass="43634">MATTIPVRENMITWALDRAGYDLAKFSLKYPTLNVERWLQGEKQPTVKQLEDFSKKVHIPFGYLFLQEPPNEEIDFPFFRSGQARPNYTVSPNVYDTILELGRRQDWLREYLIELGSEPLDFIGKFNNTTTVNAFVNDLRAKLGLAENWYLACKTWEDSLTMLMDAIEKIGIIVVQNGVVGNNTHRPVPVDECRGFVLVDEYVPFMFINNTDAKAAQLFTLIHELAHIWLGKSAGFNQDQLLPAGDDLELICDQVAAEFLVPKKELLSQWKNIQDIQLLATRFKVSTIVIARRALDLNLITKPQFFNFYNNYMEWAKAKQDSKGSGGDFYRTTKRRVSPIFASYVDSAVKSGRLTYKDAFKLTGLFGDVYTRFINQNVMGS</sequence>
<accession>A0ABU0U3Y6</accession>
<evidence type="ECO:0000313" key="2">
    <source>
        <dbReference type="EMBL" id="MDQ1149672.1"/>
    </source>
</evidence>
<proteinExistence type="predicted"/>
<reference evidence="2 3" key="1">
    <citation type="submission" date="2023-07" db="EMBL/GenBank/DDBJ databases">
        <title>Functional and genomic diversity of the sorghum phyllosphere microbiome.</title>
        <authorList>
            <person name="Shade A."/>
        </authorList>
    </citation>
    <scope>NUCLEOTIDE SEQUENCE [LARGE SCALE GENOMIC DNA]</scope>
    <source>
        <strain evidence="2 3">SORGH_AS_0892</strain>
    </source>
</reference>
<dbReference type="PANTHER" id="PTHR43236:SF2">
    <property type="entry name" value="BLL0069 PROTEIN"/>
    <property type="match status" value="1"/>
</dbReference>
<dbReference type="PANTHER" id="PTHR43236">
    <property type="entry name" value="ANTITOXIN HIGA1"/>
    <property type="match status" value="1"/>
</dbReference>
<evidence type="ECO:0000259" key="1">
    <source>
        <dbReference type="Pfam" id="PF06114"/>
    </source>
</evidence>
<dbReference type="EMBL" id="JAUTBA010000001">
    <property type="protein sequence ID" value="MDQ1149672.1"/>
    <property type="molecule type" value="Genomic_DNA"/>
</dbReference>
<organism evidence="2 3">
    <name type="scientific">Sphingobacterium zeae</name>
    <dbReference type="NCBI Taxonomy" id="1776859"/>
    <lineage>
        <taxon>Bacteria</taxon>
        <taxon>Pseudomonadati</taxon>
        <taxon>Bacteroidota</taxon>
        <taxon>Sphingobacteriia</taxon>
        <taxon>Sphingobacteriales</taxon>
        <taxon>Sphingobacteriaceae</taxon>
        <taxon>Sphingobacterium</taxon>
    </lineage>
</organism>
<gene>
    <name evidence="2" type="ORF">QE382_001656</name>
</gene>